<reference evidence="2 4" key="1">
    <citation type="journal article" date="2018" name="Elife">
        <title>Discovery and characterization of a prevalent human gut bacterial enzyme sufficient for the inactivation of a family of plant toxins.</title>
        <authorList>
            <person name="Koppel N."/>
            <person name="Bisanz J.E."/>
            <person name="Pandelia M.E."/>
            <person name="Turnbaugh P.J."/>
            <person name="Balskus E.P."/>
        </authorList>
    </citation>
    <scope>NUCLEOTIDE SEQUENCE [LARGE SCALE GENOMIC DNA]</scope>
    <source>
        <strain evidence="2 4">DSM 16107</strain>
    </source>
</reference>
<organism evidence="3 5">
    <name type="scientific">Eggerthella sinensis</name>
    <dbReference type="NCBI Taxonomy" id="242230"/>
    <lineage>
        <taxon>Bacteria</taxon>
        <taxon>Bacillati</taxon>
        <taxon>Actinomycetota</taxon>
        <taxon>Coriobacteriia</taxon>
        <taxon>Eggerthellales</taxon>
        <taxon>Eggerthellaceae</taxon>
        <taxon>Eggerthella</taxon>
    </lineage>
</organism>
<accession>A0A3N0J040</accession>
<protein>
    <submittedName>
        <fullName evidence="3">Uncharacterized protein</fullName>
    </submittedName>
</protein>
<gene>
    <name evidence="2" type="ORF">C1876_06030</name>
    <name evidence="3" type="ORF">DMP09_04630</name>
</gene>
<evidence type="ECO:0000256" key="1">
    <source>
        <dbReference type="SAM" id="SignalP"/>
    </source>
</evidence>
<sequence>MLLAAAALLVFSGMAVARYVLQQQEDGVATAADFYLTSDYLKESSEGASYFIDPQAASVSIALSNSADAQRFTTGDIAYDVEASGATVTDGGSGTLPGGMRSDATLAVAPTEGLCTLTVTSRAPYAKVLTATFVRAQGNRFRVEDAAGNAGAVLAITCTDSGGPVSLVLPAGVVPDATDQRVTSANGACSFAPDGPGVYSVVLLKSDKTIVLAQDETSFANSIEVGGSHATL</sequence>
<feature type="chain" id="PRO_5039303246" evidence="1">
    <location>
        <begin position="18"/>
        <end position="232"/>
    </location>
</feature>
<reference evidence="3" key="3">
    <citation type="journal article" date="2019" name="Microbiol. Resour. Announc.">
        <title>Draft Genome Sequences of Type Strains of Gordonibacter faecihominis, Paraeggerthella hongkongensis, Parvibacter caecicola,Slackia equolifaciens, Slackia faecicanis, and Slackia isoflavoniconvertens.</title>
        <authorList>
            <person name="Danylec N."/>
            <person name="Stoll D.A."/>
            <person name="Dotsch A."/>
            <person name="Huch M."/>
        </authorList>
    </citation>
    <scope>NUCLEOTIDE SEQUENCE</scope>
    <source>
        <strain evidence="3">DSM 16107</strain>
    </source>
</reference>
<dbReference type="EMBL" id="PPTT01000008">
    <property type="protein sequence ID" value="RDB69612.1"/>
    <property type="molecule type" value="Genomic_DNA"/>
</dbReference>
<dbReference type="AlphaFoldDB" id="A0A3N0J040"/>
<dbReference type="EMBL" id="QICC01000011">
    <property type="protein sequence ID" value="RNM42527.1"/>
    <property type="molecule type" value="Genomic_DNA"/>
</dbReference>
<evidence type="ECO:0000313" key="2">
    <source>
        <dbReference type="EMBL" id="RDB69612.1"/>
    </source>
</evidence>
<keyword evidence="1" id="KW-0732">Signal</keyword>
<evidence type="ECO:0000313" key="3">
    <source>
        <dbReference type="EMBL" id="RNM42527.1"/>
    </source>
</evidence>
<dbReference type="Proteomes" id="UP000270112">
    <property type="component" value="Unassembled WGS sequence"/>
</dbReference>
<evidence type="ECO:0000313" key="5">
    <source>
        <dbReference type="Proteomes" id="UP000270112"/>
    </source>
</evidence>
<comment type="caution">
    <text evidence="3">The sequence shown here is derived from an EMBL/GenBank/DDBJ whole genome shotgun (WGS) entry which is preliminary data.</text>
</comment>
<name>A0A3N0J040_9ACTN</name>
<dbReference type="Proteomes" id="UP000253817">
    <property type="component" value="Unassembled WGS sequence"/>
</dbReference>
<evidence type="ECO:0000313" key="4">
    <source>
        <dbReference type="Proteomes" id="UP000253817"/>
    </source>
</evidence>
<keyword evidence="4" id="KW-1185">Reference proteome</keyword>
<reference evidence="5" key="2">
    <citation type="submission" date="2018-05" db="EMBL/GenBank/DDBJ databases">
        <title>Genome Sequencing of selected type strains of the family Eggerthellaceae.</title>
        <authorList>
            <person name="Danylec N."/>
            <person name="Stoll D.A."/>
            <person name="Doetsch A."/>
            <person name="Huch M."/>
        </authorList>
    </citation>
    <scope>NUCLEOTIDE SEQUENCE [LARGE SCALE GENOMIC DNA]</scope>
    <source>
        <strain evidence="5">DSM 16107</strain>
    </source>
</reference>
<feature type="signal peptide" evidence="1">
    <location>
        <begin position="1"/>
        <end position="17"/>
    </location>
</feature>
<proteinExistence type="predicted"/>